<accession>A0A2G5SP12</accession>
<gene>
    <name evidence="1" type="primary">Cnig_chr_X.g23315</name>
    <name evidence="1" type="ORF">B9Z55_023315</name>
</gene>
<proteinExistence type="predicted"/>
<name>A0A2G5SP12_9PELO</name>
<comment type="caution">
    <text evidence="1">The sequence shown here is derived from an EMBL/GenBank/DDBJ whole genome shotgun (WGS) entry which is preliminary data.</text>
</comment>
<evidence type="ECO:0000313" key="2">
    <source>
        <dbReference type="Proteomes" id="UP000230233"/>
    </source>
</evidence>
<organism evidence="1 2">
    <name type="scientific">Caenorhabditis nigoni</name>
    <dbReference type="NCBI Taxonomy" id="1611254"/>
    <lineage>
        <taxon>Eukaryota</taxon>
        <taxon>Metazoa</taxon>
        <taxon>Ecdysozoa</taxon>
        <taxon>Nematoda</taxon>
        <taxon>Chromadorea</taxon>
        <taxon>Rhabditida</taxon>
        <taxon>Rhabditina</taxon>
        <taxon>Rhabditomorpha</taxon>
        <taxon>Rhabditoidea</taxon>
        <taxon>Rhabditidae</taxon>
        <taxon>Peloderinae</taxon>
        <taxon>Caenorhabditis</taxon>
    </lineage>
</organism>
<keyword evidence="2" id="KW-1185">Reference proteome</keyword>
<sequence>MTEQCSRERHLINAHTRRDAGATTVEFVLPPARGRQFFCVFWLSALRVNGDSTLEPEICERVCAKVCHQVWPQFETGEVQYGPYTPLMPQNGKNQQSY</sequence>
<dbReference type="Proteomes" id="UP000230233">
    <property type="component" value="Chromosome X"/>
</dbReference>
<dbReference type="EMBL" id="PDUG01000006">
    <property type="protein sequence ID" value="PIC16865.1"/>
    <property type="molecule type" value="Genomic_DNA"/>
</dbReference>
<dbReference type="AlphaFoldDB" id="A0A2G5SP12"/>
<evidence type="ECO:0000313" key="1">
    <source>
        <dbReference type="EMBL" id="PIC16865.1"/>
    </source>
</evidence>
<reference evidence="2" key="1">
    <citation type="submission" date="2017-10" db="EMBL/GenBank/DDBJ databases">
        <title>Rapid genome shrinkage in a self-fertile nematode reveals novel sperm competition proteins.</title>
        <authorList>
            <person name="Yin D."/>
            <person name="Schwarz E.M."/>
            <person name="Thomas C.G."/>
            <person name="Felde R.L."/>
            <person name="Korf I.F."/>
            <person name="Cutter A.D."/>
            <person name="Schartner C.M."/>
            <person name="Ralston E.J."/>
            <person name="Meyer B.J."/>
            <person name="Haag E.S."/>
        </authorList>
    </citation>
    <scope>NUCLEOTIDE SEQUENCE [LARGE SCALE GENOMIC DNA]</scope>
    <source>
        <strain evidence="2">JU1422</strain>
    </source>
</reference>
<protein>
    <submittedName>
        <fullName evidence="1">Uncharacterized protein</fullName>
    </submittedName>
</protein>